<evidence type="ECO:0000313" key="1">
    <source>
        <dbReference type="EMBL" id="EEG24940.1"/>
    </source>
</evidence>
<dbReference type="HOGENOM" id="CLU_1515609_0_0_4"/>
<proteinExistence type="predicted"/>
<accession>C0DSM7</accession>
<evidence type="ECO:0000313" key="2">
    <source>
        <dbReference type="Proteomes" id="UP000005837"/>
    </source>
</evidence>
<dbReference type="Proteomes" id="UP000005837">
    <property type="component" value="Unassembled WGS sequence"/>
</dbReference>
<dbReference type="EMBL" id="ACEA01000006">
    <property type="protein sequence ID" value="EEG24940.1"/>
    <property type="molecule type" value="Genomic_DNA"/>
</dbReference>
<organism evidence="1 2">
    <name type="scientific">Eikenella corrodens ATCC 23834</name>
    <dbReference type="NCBI Taxonomy" id="546274"/>
    <lineage>
        <taxon>Bacteria</taxon>
        <taxon>Pseudomonadati</taxon>
        <taxon>Pseudomonadota</taxon>
        <taxon>Betaproteobacteria</taxon>
        <taxon>Neisseriales</taxon>
        <taxon>Neisseriaceae</taxon>
        <taxon>Eikenella</taxon>
    </lineage>
</organism>
<gene>
    <name evidence="1" type="ORF">EIKCOROL_00349</name>
</gene>
<name>C0DSM7_EIKCO</name>
<protein>
    <submittedName>
        <fullName evidence="1">Uncharacterized protein</fullName>
    </submittedName>
</protein>
<comment type="caution">
    <text evidence="1">The sequence shown here is derived from an EMBL/GenBank/DDBJ whole genome shotgun (WGS) entry which is preliminary data.</text>
</comment>
<reference evidence="1 2" key="1">
    <citation type="submission" date="2009-01" db="EMBL/GenBank/DDBJ databases">
        <authorList>
            <person name="Fulton L."/>
            <person name="Clifton S."/>
            <person name="Chinwalla A.T."/>
            <person name="Mitreva M."/>
            <person name="Sodergren E."/>
            <person name="Weinstock G."/>
            <person name="Clifton S."/>
            <person name="Dooling D.J."/>
            <person name="Fulton B."/>
            <person name="Minx P."/>
            <person name="Pepin K.H."/>
            <person name="Johnson M."/>
            <person name="Bhonagiri V."/>
            <person name="Nash W.E."/>
            <person name="Mardis E.R."/>
            <person name="Wilson R.K."/>
        </authorList>
    </citation>
    <scope>NUCLEOTIDE SEQUENCE [LARGE SCALE GENOMIC DNA]</scope>
    <source>
        <strain evidence="1 2">ATCC 23834</strain>
    </source>
</reference>
<sequence length="177" mass="19484">MVDYLTGTCYISSVSDGILNIGGRTTTTQEIGIHSDAATAHQQAQALPDLEAVLQRQQIVFKATADIGSGVQTFRSRMVADAAKERQEHRKRYEADLQAQNDDSYEAYLQLCQPQRSPAGRRQCRCRREERPIDGRPNGWQNSITTASATMIPLPGSLIPTGYLKTSKKRFAASAAP</sequence>
<dbReference type="AlphaFoldDB" id="C0DSM7"/>